<evidence type="ECO:0000256" key="7">
    <source>
        <dbReference type="ARBA" id="ARBA00029731"/>
    </source>
</evidence>
<dbReference type="SUPFAM" id="SSF55681">
    <property type="entry name" value="Class II aaRS and biotin synthetases"/>
    <property type="match status" value="1"/>
</dbReference>
<evidence type="ECO:0000256" key="1">
    <source>
        <dbReference type="ARBA" id="ARBA00012831"/>
    </source>
</evidence>
<dbReference type="Pfam" id="PF03129">
    <property type="entry name" value="HGTP_anticodon"/>
    <property type="match status" value="1"/>
</dbReference>
<dbReference type="InterPro" id="IPR045864">
    <property type="entry name" value="aa-tRNA-synth_II/BPL/LPL"/>
</dbReference>
<dbReference type="SUPFAM" id="SSF52954">
    <property type="entry name" value="Class II aaRS ABD-related"/>
    <property type="match status" value="1"/>
</dbReference>
<dbReference type="InterPro" id="IPR004499">
    <property type="entry name" value="Pro-tRNA-ligase_IIa_arc-type"/>
</dbReference>
<dbReference type="InterPro" id="IPR006195">
    <property type="entry name" value="aa-tRNA-synth_II"/>
</dbReference>
<dbReference type="PANTHER" id="PTHR43382">
    <property type="entry name" value="PROLYL-TRNA SYNTHETASE"/>
    <property type="match status" value="1"/>
</dbReference>
<organism evidence="11">
    <name type="scientific">mine drainage metagenome</name>
    <dbReference type="NCBI Taxonomy" id="410659"/>
    <lineage>
        <taxon>unclassified sequences</taxon>
        <taxon>metagenomes</taxon>
        <taxon>ecological metagenomes</taxon>
    </lineage>
</organism>
<comment type="caution">
    <text evidence="11">The sequence shown here is derived from an EMBL/GenBank/DDBJ whole genome shotgun (WGS) entry which is preliminary data.</text>
</comment>
<dbReference type="InterPro" id="IPR002316">
    <property type="entry name" value="Pro-tRNA-ligase_IIa"/>
</dbReference>
<accession>T0ZM90</accession>
<sequence>MDENNNIGTANTDWSEASKPKGESTKTTFSIDKVSNFPEWYDRALDVGDIVDTRYPVKGMYIWKPYGYKALKSMLNIISNLLDSTGHEEAYFPMMVPESVFGRERDFLKGFNGEAYIVTKAGESDLAEKLYVRPTSETIIYESVRPWIRSFSDLPMKLYQIVNIFRYETKQTRPMLRLREITKFKEAHTFHATADDAEKQVDEGVKIYSEFFDKLMIPFIVVKTPSWDTFAGAMYNYDMMSVMPDGKAIELASVINLGTKFAKAFGLTYRNKNNELEYVHQTCYGVSERELGVLLAIHGDNKGLILPPVIAPVHVVIVPVFKKGKEEDIRKAVEELRASLESSGFRIVADLRDKGVGDKYYEWEAKGVPVRVEIGPKELETGKLVILRRDKLTKETVDRSAVGSRISELMGEITENIKSTAQEYFKKRVFRFKTIKELKEKYTERLGMVSLPWCGDEACGKKLETDIDIPTIGFIADQKVAEPCASCGNTEHSVEMFFGRTY</sequence>
<dbReference type="InterPro" id="IPR036621">
    <property type="entry name" value="Anticodon-bd_dom_sf"/>
</dbReference>
<dbReference type="NCBIfam" id="TIGR00408">
    <property type="entry name" value="proS_fam_I"/>
    <property type="match status" value="1"/>
</dbReference>
<dbReference type="InterPro" id="IPR004154">
    <property type="entry name" value="Anticodon-bd"/>
</dbReference>
<dbReference type="EMBL" id="AUZZ01010099">
    <property type="protein sequence ID" value="EQD30900.1"/>
    <property type="molecule type" value="Genomic_DNA"/>
</dbReference>
<comment type="catalytic activity">
    <reaction evidence="8">
        <text>tRNA(Pro) + L-proline + ATP = L-prolyl-tRNA(Pro) + AMP + diphosphate</text>
        <dbReference type="Rhea" id="RHEA:14305"/>
        <dbReference type="Rhea" id="RHEA-COMP:9700"/>
        <dbReference type="Rhea" id="RHEA-COMP:9702"/>
        <dbReference type="ChEBI" id="CHEBI:30616"/>
        <dbReference type="ChEBI" id="CHEBI:33019"/>
        <dbReference type="ChEBI" id="CHEBI:60039"/>
        <dbReference type="ChEBI" id="CHEBI:78442"/>
        <dbReference type="ChEBI" id="CHEBI:78532"/>
        <dbReference type="ChEBI" id="CHEBI:456215"/>
        <dbReference type="EC" id="6.1.1.15"/>
    </reaction>
</comment>
<dbReference type="FunFam" id="3.30.930.10:FF:000037">
    <property type="entry name" value="Proline--tRNA ligase"/>
    <property type="match status" value="1"/>
</dbReference>
<evidence type="ECO:0000256" key="9">
    <source>
        <dbReference type="SAM" id="MobiDB-lite"/>
    </source>
</evidence>
<dbReference type="PROSITE" id="PS50862">
    <property type="entry name" value="AA_TRNA_LIGASE_II"/>
    <property type="match status" value="1"/>
</dbReference>
<evidence type="ECO:0000256" key="8">
    <source>
        <dbReference type="ARBA" id="ARBA00047671"/>
    </source>
</evidence>
<keyword evidence="6 11" id="KW-0030">Aminoacyl-tRNA synthetase</keyword>
<evidence type="ECO:0000256" key="5">
    <source>
        <dbReference type="ARBA" id="ARBA00022917"/>
    </source>
</evidence>
<dbReference type="GO" id="GO:0006433">
    <property type="term" value="P:prolyl-tRNA aminoacylation"/>
    <property type="evidence" value="ECO:0007669"/>
    <property type="project" value="InterPro"/>
</dbReference>
<feature type="compositionally biased region" description="Polar residues" evidence="9">
    <location>
        <begin position="1"/>
        <end position="15"/>
    </location>
</feature>
<evidence type="ECO:0000256" key="6">
    <source>
        <dbReference type="ARBA" id="ARBA00023146"/>
    </source>
</evidence>
<name>T0ZM90_9ZZZZ</name>
<dbReference type="GO" id="GO:0004827">
    <property type="term" value="F:proline-tRNA ligase activity"/>
    <property type="evidence" value="ECO:0007669"/>
    <property type="project" value="UniProtKB-EC"/>
</dbReference>
<feature type="region of interest" description="Disordered" evidence="9">
    <location>
        <begin position="1"/>
        <end position="26"/>
    </location>
</feature>
<dbReference type="SUPFAM" id="SSF64586">
    <property type="entry name" value="C-terminal domain of ProRS"/>
    <property type="match status" value="1"/>
</dbReference>
<dbReference type="GO" id="GO:0005737">
    <property type="term" value="C:cytoplasm"/>
    <property type="evidence" value="ECO:0007669"/>
    <property type="project" value="InterPro"/>
</dbReference>
<dbReference type="GO" id="GO:0017101">
    <property type="term" value="C:aminoacyl-tRNA synthetase multienzyme complex"/>
    <property type="evidence" value="ECO:0007669"/>
    <property type="project" value="TreeGrafter"/>
</dbReference>
<proteinExistence type="inferred from homology"/>
<dbReference type="HAMAP" id="MF_01571">
    <property type="entry name" value="Pro_tRNA_synth_type3"/>
    <property type="match status" value="1"/>
</dbReference>
<dbReference type="InterPro" id="IPR002314">
    <property type="entry name" value="aa-tRNA-synt_IIb"/>
</dbReference>
<dbReference type="AlphaFoldDB" id="T0ZM90"/>
<dbReference type="EC" id="6.1.1.15" evidence="1"/>
<dbReference type="Pfam" id="PF00587">
    <property type="entry name" value="tRNA-synt_2b"/>
    <property type="match status" value="1"/>
</dbReference>
<dbReference type="Gene3D" id="3.40.50.800">
    <property type="entry name" value="Anticodon-binding domain"/>
    <property type="match status" value="1"/>
</dbReference>
<feature type="domain" description="Aminoacyl-transfer RNA synthetases class-II family profile" evidence="10">
    <location>
        <begin position="59"/>
        <end position="307"/>
    </location>
</feature>
<evidence type="ECO:0000259" key="10">
    <source>
        <dbReference type="PROSITE" id="PS50862"/>
    </source>
</evidence>
<dbReference type="PRINTS" id="PR01046">
    <property type="entry name" value="TRNASYNTHPRO"/>
</dbReference>
<dbReference type="InterPro" id="IPR017449">
    <property type="entry name" value="Pro-tRNA_synth_II"/>
</dbReference>
<dbReference type="InterPro" id="IPR016061">
    <property type="entry name" value="Pro-tRNA_ligase_II_C"/>
</dbReference>
<dbReference type="Gene3D" id="3.30.930.10">
    <property type="entry name" value="Bira Bifunctional Protein, Domain 2"/>
    <property type="match status" value="1"/>
</dbReference>
<keyword evidence="5" id="KW-0648">Protein biosynthesis</keyword>
<dbReference type="SMART" id="SM00946">
    <property type="entry name" value="ProRS-C_1"/>
    <property type="match status" value="1"/>
</dbReference>
<reference evidence="11" key="1">
    <citation type="submission" date="2013-08" db="EMBL/GenBank/DDBJ databases">
        <authorList>
            <person name="Mendez C."/>
            <person name="Richter M."/>
            <person name="Ferrer M."/>
            <person name="Sanchez J."/>
        </authorList>
    </citation>
    <scope>NUCLEOTIDE SEQUENCE</scope>
</reference>
<evidence type="ECO:0000256" key="2">
    <source>
        <dbReference type="ARBA" id="ARBA00022598"/>
    </source>
</evidence>
<evidence type="ECO:0000256" key="4">
    <source>
        <dbReference type="ARBA" id="ARBA00022840"/>
    </source>
</evidence>
<keyword evidence="4" id="KW-0067">ATP-binding</keyword>
<evidence type="ECO:0000256" key="3">
    <source>
        <dbReference type="ARBA" id="ARBA00022741"/>
    </source>
</evidence>
<dbReference type="GO" id="GO:0005524">
    <property type="term" value="F:ATP binding"/>
    <property type="evidence" value="ECO:0007669"/>
    <property type="project" value="UniProtKB-KW"/>
</dbReference>
<evidence type="ECO:0000313" key="11">
    <source>
        <dbReference type="EMBL" id="EQD30900.1"/>
    </source>
</evidence>
<dbReference type="PANTHER" id="PTHR43382:SF2">
    <property type="entry name" value="BIFUNCTIONAL GLUTAMATE_PROLINE--TRNA LIGASE"/>
    <property type="match status" value="1"/>
</dbReference>
<dbReference type="Gene3D" id="3.30.110.30">
    <property type="entry name" value="C-terminal domain of ProRS"/>
    <property type="match status" value="1"/>
</dbReference>
<keyword evidence="3" id="KW-0547">Nucleotide-binding</keyword>
<gene>
    <name evidence="11" type="ORF">B2A_13936</name>
</gene>
<keyword evidence="2" id="KW-0436">Ligase</keyword>
<protein>
    <recommendedName>
        <fullName evidence="1">proline--tRNA ligase</fullName>
        <ecNumber evidence="1">6.1.1.15</ecNumber>
    </recommendedName>
    <alternativeName>
        <fullName evidence="7">Prolyl-tRNA synthetase</fullName>
    </alternativeName>
</protein>
<reference evidence="11" key="2">
    <citation type="journal article" date="2014" name="ISME J.">
        <title>Microbial stratification in low pH oxic and suboxic macroscopic growths along an acid mine drainage.</title>
        <authorList>
            <person name="Mendez-Garcia C."/>
            <person name="Mesa V."/>
            <person name="Sprenger R.R."/>
            <person name="Richter M."/>
            <person name="Diez M.S."/>
            <person name="Solano J."/>
            <person name="Bargiela R."/>
            <person name="Golyshina O.V."/>
            <person name="Manteca A."/>
            <person name="Ramos J.L."/>
            <person name="Gallego J.R."/>
            <person name="Llorente I."/>
            <person name="Martins Dos Santos V.A."/>
            <person name="Jensen O.N."/>
            <person name="Pelaez A.I."/>
            <person name="Sanchez J."/>
            <person name="Ferrer M."/>
        </authorList>
    </citation>
    <scope>NUCLEOTIDE SEQUENCE</scope>
</reference>